<feature type="region of interest" description="Disordered" evidence="1">
    <location>
        <begin position="13"/>
        <end position="35"/>
    </location>
</feature>
<dbReference type="RefSeq" id="WP_221208395.1">
    <property type="nucleotide sequence ID" value="NZ_JACIIQ010000047.1"/>
</dbReference>
<gene>
    <name evidence="3" type="ORF">FHR65_004519</name>
</gene>
<organism evidence="3">
    <name type="scientific">Xanthomonas arboricola</name>
    <dbReference type="NCBI Taxonomy" id="56448"/>
    <lineage>
        <taxon>Bacteria</taxon>
        <taxon>Pseudomonadati</taxon>
        <taxon>Pseudomonadota</taxon>
        <taxon>Gammaproteobacteria</taxon>
        <taxon>Lysobacterales</taxon>
        <taxon>Lysobacteraceae</taxon>
        <taxon>Xanthomonas</taxon>
    </lineage>
</organism>
<dbReference type="Proteomes" id="UP000528595">
    <property type="component" value="Unassembled WGS sequence"/>
</dbReference>
<evidence type="ECO:0000259" key="2">
    <source>
        <dbReference type="Pfam" id="PF20282"/>
    </source>
</evidence>
<dbReference type="EMBL" id="JACIIQ010000047">
    <property type="protein sequence ID" value="MBB5672909.1"/>
    <property type="molecule type" value="Genomic_DNA"/>
</dbReference>
<feature type="domain" description="ABC-three component systems C-terminal" evidence="2">
    <location>
        <begin position="262"/>
        <end position="391"/>
    </location>
</feature>
<dbReference type="AlphaFoldDB" id="A0AB73H6V0"/>
<reference evidence="3" key="1">
    <citation type="submission" date="2020-08" db="EMBL/GenBank/DDBJ databases">
        <title>Studying the diversity of plant-associated saprophytic bacteria and their role in host health and plant-pathogen interactions.</title>
        <authorList>
            <person name="Potnis N."/>
        </authorList>
    </citation>
    <scope>NUCLEOTIDE SEQUENCE</scope>
    <source>
        <strain evidence="3">F21</strain>
    </source>
</reference>
<dbReference type="InterPro" id="IPR046914">
    <property type="entry name" value="ABC-3C_CTD6"/>
</dbReference>
<comment type="caution">
    <text evidence="3">The sequence shown here is derived from an EMBL/GenBank/DDBJ whole genome shotgun (WGS) entry which is preliminary data.</text>
</comment>
<evidence type="ECO:0000256" key="1">
    <source>
        <dbReference type="SAM" id="MobiDB-lite"/>
    </source>
</evidence>
<accession>A0AB73H6V0</accession>
<dbReference type="Pfam" id="PF20282">
    <property type="entry name" value="CTD6"/>
    <property type="match status" value="1"/>
</dbReference>
<protein>
    <recommendedName>
        <fullName evidence="2">ABC-three component systems C-terminal domain-containing protein</fullName>
    </recommendedName>
</protein>
<proteinExistence type="predicted"/>
<feature type="compositionally biased region" description="Low complexity" evidence="1">
    <location>
        <begin position="19"/>
        <end position="29"/>
    </location>
</feature>
<name>A0AB73H6V0_9XANT</name>
<sequence>MAYPAAAGLITTTKGGGVASSKSSKGAGVPLSALSPPTPWPNANARLLGVGAGLPVQPLDRLAQFSAANFERFTLEWASDYLSAQVEVVEVQQRGGAGDKGRDVVVWLDPSGAESRRWKLYQCKHYSDRLGPGVAAGEIAKVLYYTLKGDYTSPEEYWFVTHKGTTSTLQDLLDDPKKLCDFVTENWDKYCAGEITSKATVDLTEEMKDHIASFDFSIFKAKQPLELISEHAQTRYHLTVFGAPLIERPPPPEPPSSAAPTESGYITQLFEVIGEVMETTISDPSDFSHLASYNGIFERSRITFYCAEGLKELARDQMADPAFFQTLLGEFREGLYYTYTTSGQTGLNRLKDTVKAAQSLQLGGHVLAPHVQAKDREGMCHQMANEGILKWCGK</sequence>
<evidence type="ECO:0000313" key="3">
    <source>
        <dbReference type="EMBL" id="MBB5672909.1"/>
    </source>
</evidence>